<gene>
    <name evidence="2" type="ORF">N7G274_005301</name>
</gene>
<proteinExistence type="predicted"/>
<reference evidence="2 3" key="1">
    <citation type="submission" date="2024-09" db="EMBL/GenBank/DDBJ databases">
        <title>Rethinking Asexuality: The Enigmatic Case of Functional Sexual Genes in Lepraria (Stereocaulaceae).</title>
        <authorList>
            <person name="Doellman M."/>
            <person name="Sun Y."/>
            <person name="Barcenas-Pena A."/>
            <person name="Lumbsch H.T."/>
            <person name="Grewe F."/>
        </authorList>
    </citation>
    <scope>NUCLEOTIDE SEQUENCE [LARGE SCALE GENOMIC DNA]</scope>
    <source>
        <strain evidence="2 3">Mercado 3170</strain>
    </source>
</reference>
<name>A0ABR4AFF4_9LECA</name>
<comment type="caution">
    <text evidence="2">The sequence shown here is derived from an EMBL/GenBank/DDBJ whole genome shotgun (WGS) entry which is preliminary data.</text>
</comment>
<dbReference type="Proteomes" id="UP001590950">
    <property type="component" value="Unassembled WGS sequence"/>
</dbReference>
<feature type="compositionally biased region" description="Basic and acidic residues" evidence="1">
    <location>
        <begin position="1"/>
        <end position="22"/>
    </location>
</feature>
<sequence>MFHFEEYMKSKSEGPTKKDTSRLDLNSTTAMDRSPTPAQSLSPSCEAIIRASVAAAIQHHSSSINKPSNTQVEEAVTAVLNQELTQST</sequence>
<dbReference type="EMBL" id="JBEFKJ010000015">
    <property type="protein sequence ID" value="KAL2042113.1"/>
    <property type="molecule type" value="Genomic_DNA"/>
</dbReference>
<feature type="region of interest" description="Disordered" evidence="1">
    <location>
        <begin position="1"/>
        <end position="42"/>
    </location>
</feature>
<evidence type="ECO:0000256" key="1">
    <source>
        <dbReference type="SAM" id="MobiDB-lite"/>
    </source>
</evidence>
<evidence type="ECO:0000313" key="3">
    <source>
        <dbReference type="Proteomes" id="UP001590950"/>
    </source>
</evidence>
<evidence type="ECO:0000313" key="2">
    <source>
        <dbReference type="EMBL" id="KAL2042113.1"/>
    </source>
</evidence>
<keyword evidence="3" id="KW-1185">Reference proteome</keyword>
<accession>A0ABR4AFF4</accession>
<protein>
    <submittedName>
        <fullName evidence="2">Uncharacterized protein</fullName>
    </submittedName>
</protein>
<feature type="compositionally biased region" description="Polar residues" evidence="1">
    <location>
        <begin position="23"/>
        <end position="42"/>
    </location>
</feature>
<organism evidence="2 3">
    <name type="scientific">Stereocaulon virgatum</name>
    <dbReference type="NCBI Taxonomy" id="373712"/>
    <lineage>
        <taxon>Eukaryota</taxon>
        <taxon>Fungi</taxon>
        <taxon>Dikarya</taxon>
        <taxon>Ascomycota</taxon>
        <taxon>Pezizomycotina</taxon>
        <taxon>Lecanoromycetes</taxon>
        <taxon>OSLEUM clade</taxon>
        <taxon>Lecanoromycetidae</taxon>
        <taxon>Lecanorales</taxon>
        <taxon>Lecanorineae</taxon>
        <taxon>Stereocaulaceae</taxon>
        <taxon>Stereocaulon</taxon>
    </lineage>
</organism>